<dbReference type="EMBL" id="UINC01082941">
    <property type="protein sequence ID" value="SVC28165.1"/>
    <property type="molecule type" value="Genomic_DNA"/>
</dbReference>
<dbReference type="SUPFAM" id="SSF109604">
    <property type="entry name" value="HD-domain/PDEase-like"/>
    <property type="match status" value="1"/>
</dbReference>
<evidence type="ECO:0000259" key="1">
    <source>
        <dbReference type="PROSITE" id="PS51833"/>
    </source>
</evidence>
<feature type="domain" description="HDOD" evidence="1">
    <location>
        <begin position="19"/>
        <end position="212"/>
    </location>
</feature>
<reference evidence="2" key="1">
    <citation type="submission" date="2018-05" db="EMBL/GenBank/DDBJ databases">
        <authorList>
            <person name="Lanie J.A."/>
            <person name="Ng W.-L."/>
            <person name="Kazmierczak K.M."/>
            <person name="Andrzejewski T.M."/>
            <person name="Davidsen T.M."/>
            <person name="Wayne K.J."/>
            <person name="Tettelin H."/>
            <person name="Glass J.I."/>
            <person name="Rusch D."/>
            <person name="Podicherti R."/>
            <person name="Tsui H.-C.T."/>
            <person name="Winkler M.E."/>
        </authorList>
    </citation>
    <scope>NUCLEOTIDE SEQUENCE</scope>
</reference>
<dbReference type="Gene3D" id="1.10.3210.10">
    <property type="entry name" value="Hypothetical protein af1432"/>
    <property type="match status" value="1"/>
</dbReference>
<name>A0A382KX92_9ZZZZ</name>
<dbReference type="AlphaFoldDB" id="A0A382KX92"/>
<protein>
    <recommendedName>
        <fullName evidence="1">HDOD domain-containing protein</fullName>
    </recommendedName>
</protein>
<accession>A0A382KX92</accession>
<dbReference type="PANTHER" id="PTHR33525">
    <property type="match status" value="1"/>
</dbReference>
<gene>
    <name evidence="2" type="ORF">METZ01_LOCUS281019</name>
</gene>
<organism evidence="2">
    <name type="scientific">marine metagenome</name>
    <dbReference type="NCBI Taxonomy" id="408172"/>
    <lineage>
        <taxon>unclassified sequences</taxon>
        <taxon>metagenomes</taxon>
        <taxon>ecological metagenomes</taxon>
    </lineage>
</organism>
<evidence type="ECO:0000313" key="2">
    <source>
        <dbReference type="EMBL" id="SVC28165.1"/>
    </source>
</evidence>
<proteinExistence type="predicted"/>
<sequence>MKESARMNLDELVSKAENLFVLPDSVTRLKACMDDEASSIDDIGDIIAFDPSLATQLLRVANSALYRFPNKIDTVTRAIQVVGTRSTYDLALAYGVSQAFSDVDGQRIDLDKFWEQSVSCALLAKYFADMRNIREPERLFVSGLLHNIGELVTVSVLPESATRCQAFNTRVSPAELQFGVLGFTYAELSARLIEKWGIPSSIYTPIASIHKEEEESASTDEKILQLSYVLALDNVNPEIYPSYHNLKPELHEALSLNREDLEDALDITNLQCISVISLFNPNAFILY</sequence>
<dbReference type="PROSITE" id="PS51833">
    <property type="entry name" value="HDOD"/>
    <property type="match status" value="1"/>
</dbReference>
<dbReference type="Pfam" id="PF08668">
    <property type="entry name" value="HDOD"/>
    <property type="match status" value="1"/>
</dbReference>
<dbReference type="InterPro" id="IPR052340">
    <property type="entry name" value="RNase_Y/CdgJ"/>
</dbReference>
<dbReference type="InterPro" id="IPR013976">
    <property type="entry name" value="HDOD"/>
</dbReference>
<dbReference type="PANTHER" id="PTHR33525:SF3">
    <property type="entry name" value="RIBONUCLEASE Y"/>
    <property type="match status" value="1"/>
</dbReference>